<accession>A0A1F7JHP5</accession>
<protein>
    <recommendedName>
        <fullName evidence="3">DUF5666 domain-containing protein</fullName>
    </recommendedName>
</protein>
<gene>
    <name evidence="1" type="ORF">A3H78_04050</name>
</gene>
<reference evidence="1 2" key="1">
    <citation type="journal article" date="2016" name="Nat. Commun.">
        <title>Thousands of microbial genomes shed light on interconnected biogeochemical processes in an aquifer system.</title>
        <authorList>
            <person name="Anantharaman K."/>
            <person name="Brown C.T."/>
            <person name="Hug L.A."/>
            <person name="Sharon I."/>
            <person name="Castelle C.J."/>
            <person name="Probst A.J."/>
            <person name="Thomas B.C."/>
            <person name="Singh A."/>
            <person name="Wilkins M.J."/>
            <person name="Karaoz U."/>
            <person name="Brodie E.L."/>
            <person name="Williams K.H."/>
            <person name="Hubbard S.S."/>
            <person name="Banfield J.F."/>
        </authorList>
    </citation>
    <scope>NUCLEOTIDE SEQUENCE [LARGE SCALE GENOMIC DNA]</scope>
</reference>
<dbReference type="AlphaFoldDB" id="A0A1F7JHP5"/>
<comment type="caution">
    <text evidence="1">The sequence shown here is derived from an EMBL/GenBank/DDBJ whole genome shotgun (WGS) entry which is preliminary data.</text>
</comment>
<evidence type="ECO:0000313" key="2">
    <source>
        <dbReference type="Proteomes" id="UP000177418"/>
    </source>
</evidence>
<organism evidence="1 2">
    <name type="scientific">Candidatus Roizmanbacteria bacterium RIFCSPLOWO2_02_FULL_36_11</name>
    <dbReference type="NCBI Taxonomy" id="1802071"/>
    <lineage>
        <taxon>Bacteria</taxon>
        <taxon>Candidatus Roizmaniibacteriota</taxon>
    </lineage>
</organism>
<dbReference type="Proteomes" id="UP000177418">
    <property type="component" value="Unassembled WGS sequence"/>
</dbReference>
<dbReference type="EMBL" id="MGAV01000011">
    <property type="protein sequence ID" value="OGK55128.1"/>
    <property type="molecule type" value="Genomic_DNA"/>
</dbReference>
<sequence length="134" mass="14913">MLGPVINVGVLLVFLFSVSPVSAYENQFFLKNYFVKVAPTIRATGMKIKKWGKATIAGEIKLITGNALTISKGERDYLVHVLTTTRSLCRFGTPAKITDFSIGDRVNIVGDYINKDKTEIVAMWIRDKSISKIK</sequence>
<evidence type="ECO:0008006" key="3">
    <source>
        <dbReference type="Google" id="ProtNLM"/>
    </source>
</evidence>
<evidence type="ECO:0000313" key="1">
    <source>
        <dbReference type="EMBL" id="OGK55128.1"/>
    </source>
</evidence>
<name>A0A1F7JHP5_9BACT</name>
<proteinExistence type="predicted"/>